<gene>
    <name evidence="2" type="ORF">PSEMO_53130</name>
</gene>
<name>A0A1Q9QXZ0_PSEPU</name>
<keyword evidence="1" id="KW-0175">Coiled coil</keyword>
<dbReference type="Pfam" id="PF10139">
    <property type="entry name" value="Virul_Fac"/>
    <property type="match status" value="1"/>
</dbReference>
<organism evidence="2 3">
    <name type="scientific">Pseudomonas putida</name>
    <name type="common">Arthrobacter siderocapsulatus</name>
    <dbReference type="NCBI Taxonomy" id="303"/>
    <lineage>
        <taxon>Bacteria</taxon>
        <taxon>Pseudomonadati</taxon>
        <taxon>Pseudomonadota</taxon>
        <taxon>Gammaproteobacteria</taxon>
        <taxon>Pseudomonadales</taxon>
        <taxon>Pseudomonadaceae</taxon>
        <taxon>Pseudomonas</taxon>
    </lineage>
</organism>
<comment type="caution">
    <text evidence="2">The sequence shown here is derived from an EMBL/GenBank/DDBJ whole genome shotgun (WGS) entry which is preliminary data.</text>
</comment>
<evidence type="ECO:0000313" key="3">
    <source>
        <dbReference type="Proteomes" id="UP000186736"/>
    </source>
</evidence>
<dbReference type="Proteomes" id="UP000186736">
    <property type="component" value="Unassembled WGS sequence"/>
</dbReference>
<evidence type="ECO:0000256" key="1">
    <source>
        <dbReference type="SAM" id="Coils"/>
    </source>
</evidence>
<dbReference type="OrthoDB" id="1060501at2"/>
<evidence type="ECO:0000313" key="2">
    <source>
        <dbReference type="EMBL" id="OLS60005.1"/>
    </source>
</evidence>
<dbReference type="EMBL" id="MKZO01000058">
    <property type="protein sequence ID" value="OLS60005.1"/>
    <property type="molecule type" value="Genomic_DNA"/>
</dbReference>
<dbReference type="RefSeq" id="WP_075805949.1">
    <property type="nucleotide sequence ID" value="NZ_MKZO01000058.1"/>
</dbReference>
<feature type="coiled-coil region" evidence="1">
    <location>
        <begin position="29"/>
        <end position="63"/>
    </location>
</feature>
<dbReference type="PIRSF" id="PIRSF034586">
    <property type="entry name" value="Vir_effector_SfrC"/>
    <property type="match status" value="1"/>
</dbReference>
<protein>
    <submittedName>
        <fullName evidence="2">Uncharacterized protein</fullName>
    </submittedName>
</protein>
<reference evidence="2 3" key="1">
    <citation type="submission" date="2016-10" db="EMBL/GenBank/DDBJ databases">
        <title>Genome Sequence of Pseudomonas putida GM4FR.</title>
        <authorList>
            <person name="Poehlein A."/>
            <person name="Wemheuer F."/>
            <person name="Hollensteiner J."/>
            <person name="Wemheuer B."/>
        </authorList>
    </citation>
    <scope>NUCLEOTIDE SEQUENCE [LARGE SCALE GENOMIC DNA]</scope>
    <source>
        <strain evidence="2 3">GM4FR</strain>
    </source>
</reference>
<dbReference type="InterPro" id="IPR017030">
    <property type="entry name" value="Vir_effector_SfrC"/>
</dbReference>
<sequence length="898" mass="100533">MSDLTPKQQQLMNAWGAVYKGAGEALEWIEQVRGNAASVEAEADDLSLRLRRARNQARSLRHAASTPMGVGFFGLSQAGKSYLISALAANSAGVLESDFGGRTLNFLEHINPTGSGAEATGVVTRFSRRSQPAPDANYPIELKMLREIELAKILGNTWWEDFNHDLTKYEITPQRIDALLREFEGQEAELPQPGVDGDDIVSLWEYLSGSFTRPLAVLDELYWPRVIKLAPRLSTRQRARLLSPLWGEQALLTELYEVLGGALQKLGHPEKVYAPLTAFFQDTEEARYNIMAVTILNRLGTRRDVPINVLPSTEGKVQSAVGITVAQLAALTVEMTFRLVNPPNDEVVNQVDLLDFPGYRARYTFSDIRNASNGQNPDEISPVWNLLVRGKVAYLFERYSDAQEMNALVICTSAKGQAEVVSVAPVLSKWIGKTQGHTPKERAARVPGLIWAITMMDIWIDESLKKASRPLRIESCENLMKMTIVERFGTEDWMLDWSGQPFNNTYLVRKPRHSRAFIDFDDKGDEVSVSGHYGESLELLTAEFKVYKDIVRHVKEPEASFAAVMGMNDGGISRFASSFTPFADIGFKLSRIEEQLHECRTSLLDNGLYAWREEDFEALLARKMQKIKLLLRPLGADPDVISEVILALQLPTEQLRELYLSGVYNVDDDEDEAGETEPAFTAPANKAPAIDFDFGDDDAPAPASAPAAKPLARRLNAEQRFARAALKAWIKHMREIGNQPQRLVSLRMTRELMDGLVEELVSAARRPALLEQLDAAVTRRIIGGARRDQLVQRQVLEVQLVMRDFLSWFGLLGKPLEQRPTRMLGTKGPVFDFYGKVAVGDLPDLPETPSHQEQRFHMDWLSSLAWLIKENAKSGSDPEITTEQRRQLAVLLNTFEAS</sequence>
<accession>A0A1Q9QXZ0</accession>
<dbReference type="AlphaFoldDB" id="A0A1Q9QXZ0"/>
<proteinExistence type="predicted"/>